<dbReference type="AlphaFoldDB" id="A0AAE3R7W9"/>
<proteinExistence type="predicted"/>
<dbReference type="RefSeq" id="WP_314517231.1">
    <property type="nucleotide sequence ID" value="NZ_JASJOU010000015.1"/>
</dbReference>
<reference evidence="1" key="1">
    <citation type="submission" date="2023-05" db="EMBL/GenBank/DDBJ databases">
        <authorList>
            <person name="Zhang X."/>
        </authorList>
    </citation>
    <scope>NUCLEOTIDE SEQUENCE</scope>
    <source>
        <strain evidence="1">BD1B2-1</strain>
    </source>
</reference>
<organism evidence="1 2">
    <name type="scientific">Xanthocytophaga agilis</name>
    <dbReference type="NCBI Taxonomy" id="3048010"/>
    <lineage>
        <taxon>Bacteria</taxon>
        <taxon>Pseudomonadati</taxon>
        <taxon>Bacteroidota</taxon>
        <taxon>Cytophagia</taxon>
        <taxon>Cytophagales</taxon>
        <taxon>Rhodocytophagaceae</taxon>
        <taxon>Xanthocytophaga</taxon>
    </lineage>
</organism>
<name>A0AAE3R7W9_9BACT</name>
<accession>A0AAE3R7W9</accession>
<keyword evidence="2" id="KW-1185">Reference proteome</keyword>
<comment type="caution">
    <text evidence="1">The sequence shown here is derived from an EMBL/GenBank/DDBJ whole genome shotgun (WGS) entry which is preliminary data.</text>
</comment>
<sequence>MAGYSQFVYNSLRFFLGEQIGPSGNYFDPGKYGSYFILPLTLKLKQEAILRVKGDPLLAAFQERIQNYLQLLTEAQKSGSGMYITF</sequence>
<gene>
    <name evidence="1" type="ORF">QNI22_31940</name>
</gene>
<protein>
    <submittedName>
        <fullName evidence="1">Uncharacterized protein</fullName>
    </submittedName>
</protein>
<evidence type="ECO:0000313" key="2">
    <source>
        <dbReference type="Proteomes" id="UP001232063"/>
    </source>
</evidence>
<dbReference type="Proteomes" id="UP001232063">
    <property type="component" value="Unassembled WGS sequence"/>
</dbReference>
<evidence type="ECO:0000313" key="1">
    <source>
        <dbReference type="EMBL" id="MDJ1505311.1"/>
    </source>
</evidence>
<dbReference type="EMBL" id="JASJOU010000015">
    <property type="protein sequence ID" value="MDJ1505311.1"/>
    <property type="molecule type" value="Genomic_DNA"/>
</dbReference>